<dbReference type="Gene3D" id="1.10.287.110">
    <property type="entry name" value="DnaJ domain"/>
    <property type="match status" value="1"/>
</dbReference>
<dbReference type="PRINTS" id="PR00625">
    <property type="entry name" value="JDOMAIN"/>
</dbReference>
<dbReference type="Proteomes" id="UP000629468">
    <property type="component" value="Unassembled WGS sequence"/>
</dbReference>
<feature type="compositionally biased region" description="Low complexity" evidence="2">
    <location>
        <begin position="153"/>
        <end position="180"/>
    </location>
</feature>
<dbReference type="GO" id="GO:0006457">
    <property type="term" value="P:protein folding"/>
    <property type="evidence" value="ECO:0007669"/>
    <property type="project" value="InterPro"/>
</dbReference>
<dbReference type="CDD" id="cd06257">
    <property type="entry name" value="DnaJ"/>
    <property type="match status" value="1"/>
</dbReference>
<dbReference type="InterPro" id="IPR051339">
    <property type="entry name" value="DnaJ_subfamily_B"/>
</dbReference>
<dbReference type="InterPro" id="IPR001623">
    <property type="entry name" value="DnaJ_domain"/>
</dbReference>
<dbReference type="GO" id="GO:0005829">
    <property type="term" value="C:cytosol"/>
    <property type="evidence" value="ECO:0007669"/>
    <property type="project" value="TreeGrafter"/>
</dbReference>
<dbReference type="PANTHER" id="PTHR24078">
    <property type="entry name" value="DNAJ HOMOLOG SUBFAMILY C MEMBER"/>
    <property type="match status" value="1"/>
</dbReference>
<dbReference type="InterPro" id="IPR002939">
    <property type="entry name" value="DnaJ_C"/>
</dbReference>
<dbReference type="GO" id="GO:0051082">
    <property type="term" value="F:unfolded protein binding"/>
    <property type="evidence" value="ECO:0007669"/>
    <property type="project" value="InterPro"/>
</dbReference>
<evidence type="ECO:0000256" key="1">
    <source>
        <dbReference type="ARBA" id="ARBA00023186"/>
    </source>
</evidence>
<evidence type="ECO:0000313" key="4">
    <source>
        <dbReference type="EMBL" id="KAF7773561.1"/>
    </source>
</evidence>
<keyword evidence="1" id="KW-0143">Chaperone</keyword>
<reference evidence="4 5" key="1">
    <citation type="journal article" name="Sci. Rep.">
        <title>Telomere-to-telomere assembled and centromere annotated genomes of the two main subspecies of the button mushroom Agaricus bisporus reveal especially polymorphic chromosome ends.</title>
        <authorList>
            <person name="Sonnenberg A.S.M."/>
            <person name="Sedaghat-Telgerd N."/>
            <person name="Lavrijssen B."/>
            <person name="Ohm R.A."/>
            <person name="Hendrickx P.M."/>
            <person name="Scholtmeijer K."/>
            <person name="Baars J.J.P."/>
            <person name="van Peer A."/>
        </authorList>
    </citation>
    <scope>NUCLEOTIDE SEQUENCE [LARGE SCALE GENOMIC DNA]</scope>
    <source>
        <strain evidence="4 5">H119_p4</strain>
    </source>
</reference>
<evidence type="ECO:0000313" key="5">
    <source>
        <dbReference type="Proteomes" id="UP000629468"/>
    </source>
</evidence>
<feature type="region of interest" description="Disordered" evidence="2">
    <location>
        <begin position="153"/>
        <end position="181"/>
    </location>
</feature>
<dbReference type="EMBL" id="JABXXO010000007">
    <property type="protein sequence ID" value="KAF7773561.1"/>
    <property type="molecule type" value="Genomic_DNA"/>
</dbReference>
<feature type="domain" description="J" evidence="3">
    <location>
        <begin position="68"/>
        <end position="158"/>
    </location>
</feature>
<dbReference type="SUPFAM" id="SSF49493">
    <property type="entry name" value="HSP40/DnaJ peptide-binding domain"/>
    <property type="match status" value="1"/>
</dbReference>
<evidence type="ECO:0000256" key="2">
    <source>
        <dbReference type="SAM" id="MobiDB-lite"/>
    </source>
</evidence>
<sequence length="435" mass="49296">MLTRWFSVILHKISLYLFITVYGIAQACNTRSTLEDLHRKEYINFQSGNLEACDIKGRTLRGSAMSSGSYHVLGLTPHATGEEIKQAYRAMALRWHPDRHPADTDNATQCFLEVQDAYQTLMRERIPLDPRSSSTLQGTEYASAYQTYQTRSNYSRSASSVSSPTQDSSVSSDSVETPTSAVESDMSSCKCHFSGVGFQNGKGPAVVPRTPQYSRSFTIIPPAKKQYALPQAMSSRDFYLLHGRHQTVSLHSFGIGPSKEWIYGLALSLEDLLNGKLCSFSLSRVLVTGETKKVILDVEIPPGCREGTRIICRGVGHERKDRTRQDIVFIIEELNHEHFLRVGNDLVLEVKIPCDDYLRHRNGNLVVEGLDRRKHVFRVEYDRVLTGKHAFTGSGMPIRHQGQVIGRGNLVVQWEIISQHPRIFNFMKRFMHFRR</sequence>
<dbReference type="AlphaFoldDB" id="A0A8H7KGS8"/>
<dbReference type="GO" id="GO:0051087">
    <property type="term" value="F:protein-folding chaperone binding"/>
    <property type="evidence" value="ECO:0007669"/>
    <property type="project" value="TreeGrafter"/>
</dbReference>
<dbReference type="PANTHER" id="PTHR24078:SF553">
    <property type="entry name" value="DNAJ HOMOLOG SUBFAMILY B MEMBER 5"/>
    <property type="match status" value="1"/>
</dbReference>
<name>A0A8H7KGS8_AGABI</name>
<dbReference type="PROSITE" id="PS51257">
    <property type="entry name" value="PROKAR_LIPOPROTEIN"/>
    <property type="match status" value="1"/>
</dbReference>
<comment type="caution">
    <text evidence="4">The sequence shown here is derived from an EMBL/GenBank/DDBJ whole genome shotgun (WGS) entry which is preliminary data.</text>
</comment>
<accession>A0A8H7KGS8</accession>
<dbReference type="PROSITE" id="PS50076">
    <property type="entry name" value="DNAJ_2"/>
    <property type="match status" value="1"/>
</dbReference>
<dbReference type="SMART" id="SM00271">
    <property type="entry name" value="DnaJ"/>
    <property type="match status" value="1"/>
</dbReference>
<dbReference type="CDD" id="cd10747">
    <property type="entry name" value="DnaJ_C"/>
    <property type="match status" value="1"/>
</dbReference>
<dbReference type="Pfam" id="PF01556">
    <property type="entry name" value="DnaJ_C"/>
    <property type="match status" value="1"/>
</dbReference>
<protein>
    <recommendedName>
        <fullName evidence="3">J domain-containing protein</fullName>
    </recommendedName>
</protein>
<dbReference type="InterPro" id="IPR036869">
    <property type="entry name" value="J_dom_sf"/>
</dbReference>
<gene>
    <name evidence="4" type="ORF">Agabi119p4_5728</name>
</gene>
<dbReference type="Gene3D" id="2.60.260.20">
    <property type="entry name" value="Urease metallochaperone UreE, N-terminal domain"/>
    <property type="match status" value="2"/>
</dbReference>
<dbReference type="SUPFAM" id="SSF46565">
    <property type="entry name" value="Chaperone J-domain"/>
    <property type="match status" value="1"/>
</dbReference>
<organism evidence="4 5">
    <name type="scientific">Agaricus bisporus var. burnettii</name>
    <dbReference type="NCBI Taxonomy" id="192524"/>
    <lineage>
        <taxon>Eukaryota</taxon>
        <taxon>Fungi</taxon>
        <taxon>Dikarya</taxon>
        <taxon>Basidiomycota</taxon>
        <taxon>Agaricomycotina</taxon>
        <taxon>Agaricomycetes</taxon>
        <taxon>Agaricomycetidae</taxon>
        <taxon>Agaricales</taxon>
        <taxon>Agaricineae</taxon>
        <taxon>Agaricaceae</taxon>
        <taxon>Agaricus</taxon>
    </lineage>
</organism>
<dbReference type="InterPro" id="IPR008971">
    <property type="entry name" value="HSP40/DnaJ_pept-bd"/>
</dbReference>
<proteinExistence type="predicted"/>
<dbReference type="Pfam" id="PF00226">
    <property type="entry name" value="DnaJ"/>
    <property type="match status" value="1"/>
</dbReference>
<evidence type="ECO:0000259" key="3">
    <source>
        <dbReference type="PROSITE" id="PS50076"/>
    </source>
</evidence>